<dbReference type="PANTHER" id="PTHR43077:SF10">
    <property type="entry name" value="TRANSPORT PERMEASE PROTEIN"/>
    <property type="match status" value="1"/>
</dbReference>
<accession>A0A483CZV2</accession>
<dbReference type="PROSITE" id="PS51012">
    <property type="entry name" value="ABC_TM2"/>
    <property type="match status" value="1"/>
</dbReference>
<dbReference type="InterPro" id="IPR013525">
    <property type="entry name" value="ABC2_TM"/>
</dbReference>
<evidence type="ECO:0000256" key="1">
    <source>
        <dbReference type="ARBA" id="ARBA00004141"/>
    </source>
</evidence>
<dbReference type="InterPro" id="IPR051328">
    <property type="entry name" value="T7SS_ABC-Transporter"/>
</dbReference>
<feature type="transmembrane region" description="Helical" evidence="5">
    <location>
        <begin position="278"/>
        <end position="300"/>
    </location>
</feature>
<dbReference type="AlphaFoldDB" id="A0A483CZV2"/>
<gene>
    <name evidence="7" type="ORF">CUJ86_03175</name>
</gene>
<dbReference type="GO" id="GO:0016020">
    <property type="term" value="C:membrane"/>
    <property type="evidence" value="ECO:0007669"/>
    <property type="project" value="UniProtKB-SubCell"/>
</dbReference>
<keyword evidence="8" id="KW-1185">Reference proteome</keyword>
<keyword evidence="3 5" id="KW-1133">Transmembrane helix</keyword>
<protein>
    <submittedName>
        <fullName evidence="7">ABC transporter</fullName>
    </submittedName>
</protein>
<feature type="transmembrane region" description="Helical" evidence="5">
    <location>
        <begin position="210"/>
        <end position="235"/>
    </location>
</feature>
<comment type="caution">
    <text evidence="7">The sequence shown here is derived from an EMBL/GenBank/DDBJ whole genome shotgun (WGS) entry which is preliminary data.</text>
</comment>
<evidence type="ECO:0000313" key="7">
    <source>
        <dbReference type="EMBL" id="TAJ45729.1"/>
    </source>
</evidence>
<feature type="transmembrane region" description="Helical" evidence="5">
    <location>
        <begin position="163"/>
        <end position="189"/>
    </location>
</feature>
<organism evidence="7 8">
    <name type="scientific">Methanofollis fontis</name>
    <dbReference type="NCBI Taxonomy" id="2052832"/>
    <lineage>
        <taxon>Archaea</taxon>
        <taxon>Methanobacteriati</taxon>
        <taxon>Methanobacteriota</taxon>
        <taxon>Stenosarchaea group</taxon>
        <taxon>Methanomicrobia</taxon>
        <taxon>Methanomicrobiales</taxon>
        <taxon>Methanomicrobiaceae</taxon>
        <taxon>Methanofollis</taxon>
    </lineage>
</organism>
<dbReference type="Proteomes" id="UP000292580">
    <property type="component" value="Unassembled WGS sequence"/>
</dbReference>
<dbReference type="PANTHER" id="PTHR43077">
    <property type="entry name" value="TRANSPORT PERMEASE YVFS-RELATED"/>
    <property type="match status" value="1"/>
</dbReference>
<feature type="domain" description="ABC transmembrane type-2" evidence="6">
    <location>
        <begin position="124"/>
        <end position="359"/>
    </location>
</feature>
<evidence type="ECO:0000256" key="5">
    <source>
        <dbReference type="SAM" id="Phobius"/>
    </source>
</evidence>
<evidence type="ECO:0000256" key="2">
    <source>
        <dbReference type="ARBA" id="ARBA00022692"/>
    </source>
</evidence>
<evidence type="ECO:0000256" key="3">
    <source>
        <dbReference type="ARBA" id="ARBA00022989"/>
    </source>
</evidence>
<dbReference type="Pfam" id="PF12698">
    <property type="entry name" value="ABC2_membrane_3"/>
    <property type="match status" value="1"/>
</dbReference>
<proteinExistence type="predicted"/>
<dbReference type="OrthoDB" id="147058at2157"/>
<sequence>MMRGAIAIFRRDFKKFMGNPVIIVMTLFMPIIYLIVFGNAMGGTITHIPIGVAQEEAFGDETPLFLAAVDGLRHYHMDDNPQIFDVTVFSGEVTAKKAFADGRVMAIAIFPMEVSDDRPVRLYLDSSEYMIPDLIQSGVSSVMAQSGAKNPLQVSKVYGDIDYIQFFGVGVIVMAIFMTTMMGGGIGLIRDRENGIIEGYLVTPVKRSSIILGIIASGTVKAFMAGFIIFLVDIFVAGVTVHSMETFLMVLAVLFVISIGITSLVVSFSSRFSAQQEYASVVAFLNLILFMTSGAFYPVLGMPDWLRWIATINPEYYAIHALRSLILRGQAALIGMDLLAIFIFSGIAIALGITTYRRTLE</sequence>
<dbReference type="EMBL" id="PGCL01000001">
    <property type="protein sequence ID" value="TAJ45729.1"/>
    <property type="molecule type" value="Genomic_DNA"/>
</dbReference>
<keyword evidence="4 5" id="KW-0472">Membrane</keyword>
<keyword evidence="2 5" id="KW-0812">Transmembrane</keyword>
<evidence type="ECO:0000256" key="4">
    <source>
        <dbReference type="ARBA" id="ARBA00023136"/>
    </source>
</evidence>
<feature type="transmembrane region" description="Helical" evidence="5">
    <location>
        <begin position="247"/>
        <end position="266"/>
    </location>
</feature>
<reference evidence="7 8" key="1">
    <citation type="submission" date="2017-11" db="EMBL/GenBank/DDBJ databases">
        <title>Isolation and Characterization of Methanofollis Species from Methane Seep Offshore SW Taiwan.</title>
        <authorList>
            <person name="Teng N.-H."/>
            <person name="Lai M.-C."/>
            <person name="Chen S.-C."/>
        </authorList>
    </citation>
    <scope>NUCLEOTIDE SEQUENCE [LARGE SCALE GENOMIC DNA]</scope>
    <source>
        <strain evidence="7 8">FWC-SCC2</strain>
    </source>
</reference>
<dbReference type="GO" id="GO:0140359">
    <property type="term" value="F:ABC-type transporter activity"/>
    <property type="evidence" value="ECO:0007669"/>
    <property type="project" value="InterPro"/>
</dbReference>
<name>A0A483CZV2_9EURY</name>
<comment type="subcellular location">
    <subcellularLocation>
        <location evidence="1">Membrane</location>
        <topology evidence="1">Multi-pass membrane protein</topology>
    </subcellularLocation>
</comment>
<evidence type="ECO:0000259" key="6">
    <source>
        <dbReference type="PROSITE" id="PS51012"/>
    </source>
</evidence>
<feature type="transmembrane region" description="Helical" evidence="5">
    <location>
        <begin position="331"/>
        <end position="353"/>
    </location>
</feature>
<dbReference type="RefSeq" id="WP_130646093.1">
    <property type="nucleotide sequence ID" value="NZ_PGCL01000001.1"/>
</dbReference>
<feature type="transmembrane region" description="Helical" evidence="5">
    <location>
        <begin position="21"/>
        <end position="41"/>
    </location>
</feature>
<evidence type="ECO:0000313" key="8">
    <source>
        <dbReference type="Proteomes" id="UP000292580"/>
    </source>
</evidence>
<dbReference type="InterPro" id="IPR047817">
    <property type="entry name" value="ABC2_TM_bact-type"/>
</dbReference>